<dbReference type="AlphaFoldDB" id="A0A2S4UD71"/>
<comment type="caution">
    <text evidence="2">The sequence shown here is derived from an EMBL/GenBank/DDBJ whole genome shotgun (WGS) entry which is preliminary data.</text>
</comment>
<dbReference type="VEuPathDB" id="FungiDB:PSTT_16390"/>
<evidence type="ECO:0000313" key="2">
    <source>
        <dbReference type="EMBL" id="POV95227.1"/>
    </source>
</evidence>
<evidence type="ECO:0000313" key="3">
    <source>
        <dbReference type="Proteomes" id="UP000239156"/>
    </source>
</evidence>
<gene>
    <name evidence="2" type="ORF">PSTT_16390</name>
</gene>
<dbReference type="EMBL" id="PKSL01000356">
    <property type="protein sequence ID" value="POV95227.1"/>
    <property type="molecule type" value="Genomic_DNA"/>
</dbReference>
<dbReference type="Proteomes" id="UP000239156">
    <property type="component" value="Unassembled WGS sequence"/>
</dbReference>
<organism evidence="2 3">
    <name type="scientific">Puccinia striiformis</name>
    <dbReference type="NCBI Taxonomy" id="27350"/>
    <lineage>
        <taxon>Eukaryota</taxon>
        <taxon>Fungi</taxon>
        <taxon>Dikarya</taxon>
        <taxon>Basidiomycota</taxon>
        <taxon>Pucciniomycotina</taxon>
        <taxon>Pucciniomycetes</taxon>
        <taxon>Pucciniales</taxon>
        <taxon>Pucciniaceae</taxon>
        <taxon>Puccinia</taxon>
    </lineage>
</organism>
<sequence>MFHPPSDFGVSKSRAEDENYSKSESSDLSSDSPCVNLPQGNSEIICQESVIPGPRADNKQILCEIRKDEYYACEMSNCNSGKGSPSTNPFSKMTWQKCGQPTATGAPGPQDRTVTGTLNYGVEHENGLMGVRGTEPGVSGDHYYQCSLSQNPQRSHCTGCQYVNLGGLP</sequence>
<name>A0A2S4UD71_9BASI</name>
<feature type="compositionally biased region" description="Basic and acidic residues" evidence="1">
    <location>
        <begin position="13"/>
        <end position="25"/>
    </location>
</feature>
<protein>
    <submittedName>
        <fullName evidence="2">Uncharacterized protein</fullName>
    </submittedName>
</protein>
<feature type="region of interest" description="Disordered" evidence="1">
    <location>
        <begin position="1"/>
        <end position="36"/>
    </location>
</feature>
<accession>A0A2S4UD71</accession>
<evidence type="ECO:0000256" key="1">
    <source>
        <dbReference type="SAM" id="MobiDB-lite"/>
    </source>
</evidence>
<proteinExistence type="predicted"/>
<reference evidence="2" key="1">
    <citation type="submission" date="2017-12" db="EMBL/GenBank/DDBJ databases">
        <title>Gene loss provides genomic basis for host adaptation in cereal stripe rust fungi.</title>
        <authorList>
            <person name="Xia C."/>
        </authorList>
    </citation>
    <scope>NUCLEOTIDE SEQUENCE [LARGE SCALE GENOMIC DNA]</scope>
    <source>
        <strain evidence="2">93-210</strain>
    </source>
</reference>
<keyword evidence="3" id="KW-1185">Reference proteome</keyword>
<dbReference type="VEuPathDB" id="FungiDB:PSHT_06380"/>